<sequence length="347" mass="38049">MLKILIIAPSWVGDAVMAQPLLRRLRERYPDAVIDAFAPAWVAPVLERMPEIRRVAINPLAHGELSLKLRWKLGRALRQDHYDHAIILPNSLKSALIPFFAGITLRTGFKGEMRFGLINDMRHLDKQALPLMVERFAALAEYPGMPLHHPVTNPRLTANKEQTQTTLAKLGLTPKKTVVAFCVGAEYGPAKRWPARHFTELAGMLANEGHEIWLLGSHKDTEIGAEIESSSSGAARNLCGQTNLAQAIDLLAAANLAVVNDSGLMHIAAALDKPMIALFGSSSPGFTPPMSDQARIISLNLPCSPCFKRECPLGHFDCMIKLSPKQVFEEATAMLLHAGPQDKNLAK</sequence>
<dbReference type="InterPro" id="IPR051199">
    <property type="entry name" value="LPS_LOS_Heptosyltrfase"/>
</dbReference>
<dbReference type="eggNOG" id="COG0859">
    <property type="taxonomic scope" value="Bacteria"/>
</dbReference>
<dbReference type="EC" id="2.4.99.24" evidence="4"/>
<evidence type="ECO:0000256" key="2">
    <source>
        <dbReference type="ARBA" id="ARBA00022679"/>
    </source>
</evidence>
<dbReference type="PANTHER" id="PTHR30160">
    <property type="entry name" value="TETRAACYLDISACCHARIDE 4'-KINASE-RELATED"/>
    <property type="match status" value="1"/>
</dbReference>
<dbReference type="HOGENOM" id="CLU_038371_7_0_4"/>
<dbReference type="EMBL" id="AP013066">
    <property type="protein sequence ID" value="BAN35772.1"/>
    <property type="molecule type" value="Genomic_DNA"/>
</dbReference>
<dbReference type="NCBIfam" id="TIGR02195">
    <property type="entry name" value="heptsyl_trn_II"/>
    <property type="match status" value="1"/>
</dbReference>
<organism evidence="6 7">
    <name type="scientific">Sulfuricella denitrificans (strain DSM 22764 / NBRC 105220 / skB26)</name>
    <dbReference type="NCBI Taxonomy" id="1163617"/>
    <lineage>
        <taxon>Bacteria</taxon>
        <taxon>Pseudomonadati</taxon>
        <taxon>Pseudomonadota</taxon>
        <taxon>Betaproteobacteria</taxon>
        <taxon>Nitrosomonadales</taxon>
        <taxon>Sulfuricellaceae</taxon>
        <taxon>Sulfuricella</taxon>
    </lineage>
</organism>
<reference evidence="6 7" key="1">
    <citation type="journal article" date="2012" name="Appl. Environ. Microbiol.">
        <title>Draft genome sequence of a psychrotolerant sulfur-oxidizing bacterium, Sulfuricella denitrificans skB26, and proteomic insights into cold adaptation.</title>
        <authorList>
            <person name="Watanabe T."/>
            <person name="Kojima H."/>
            <person name="Fukui M."/>
        </authorList>
    </citation>
    <scope>NUCLEOTIDE SEQUENCE [LARGE SCALE GENOMIC DNA]</scope>
    <source>
        <strain evidence="7">skB26</strain>
    </source>
</reference>
<evidence type="ECO:0000256" key="1">
    <source>
        <dbReference type="ARBA" id="ARBA00022676"/>
    </source>
</evidence>
<evidence type="ECO:0000256" key="4">
    <source>
        <dbReference type="ARBA" id="ARBA00044042"/>
    </source>
</evidence>
<name>S6B5F9_SULDS</name>
<protein>
    <recommendedName>
        <fullName evidence="4">lipopolysaccharide heptosyltransferase II</fullName>
        <ecNumber evidence="4">2.4.99.24</ecNumber>
    </recommendedName>
</protein>
<dbReference type="OrthoDB" id="9797795at2"/>
<evidence type="ECO:0000256" key="5">
    <source>
        <dbReference type="ARBA" id="ARBA00047503"/>
    </source>
</evidence>
<keyword evidence="7" id="KW-1185">Reference proteome</keyword>
<dbReference type="GO" id="GO:0005829">
    <property type="term" value="C:cytosol"/>
    <property type="evidence" value="ECO:0007669"/>
    <property type="project" value="TreeGrafter"/>
</dbReference>
<dbReference type="KEGG" id="sdr:SCD_n01961"/>
<dbReference type="STRING" id="1163617.SCD_n01961"/>
<evidence type="ECO:0000256" key="3">
    <source>
        <dbReference type="ARBA" id="ARBA00043995"/>
    </source>
</evidence>
<dbReference type="PANTHER" id="PTHR30160:SF7">
    <property type="entry name" value="ADP-HEPTOSE--LPS HEPTOSYLTRANSFERASE 2"/>
    <property type="match status" value="1"/>
</dbReference>
<dbReference type="SUPFAM" id="SSF53756">
    <property type="entry name" value="UDP-Glycosyltransferase/glycogen phosphorylase"/>
    <property type="match status" value="1"/>
</dbReference>
<dbReference type="RefSeq" id="WP_009204967.1">
    <property type="nucleotide sequence ID" value="NC_022357.1"/>
</dbReference>
<dbReference type="GO" id="GO:0009244">
    <property type="term" value="P:lipopolysaccharide core region biosynthetic process"/>
    <property type="evidence" value="ECO:0007669"/>
    <property type="project" value="TreeGrafter"/>
</dbReference>
<keyword evidence="2 6" id="KW-0808">Transferase</keyword>
<accession>S6B5F9</accession>
<dbReference type="Pfam" id="PF01075">
    <property type="entry name" value="Glyco_transf_9"/>
    <property type="match status" value="1"/>
</dbReference>
<proteinExistence type="inferred from homology"/>
<dbReference type="InterPro" id="IPR002201">
    <property type="entry name" value="Glyco_trans_9"/>
</dbReference>
<dbReference type="CDD" id="cd03789">
    <property type="entry name" value="GT9_LPS_heptosyltransferase"/>
    <property type="match status" value="1"/>
</dbReference>
<comment type="catalytic activity">
    <reaction evidence="5">
        <text>an L-alpha-D-Hep-(1-&gt;5)-[alpha-Kdo-(2-&gt;4)]-alpha-Kdo-(2-&gt;6)-lipid A + ADP-L-glycero-beta-D-manno-heptose = an L-alpha-D-Hep-(1-&gt;3)-L-alpha-D-Hep-(1-&gt;5)-[alpha-Kdo-(2-&gt;4)]-alpha-Kdo-(2-&gt;6)-lipid A + ADP + H(+)</text>
        <dbReference type="Rhea" id="RHEA:74071"/>
        <dbReference type="ChEBI" id="CHEBI:15378"/>
        <dbReference type="ChEBI" id="CHEBI:61506"/>
        <dbReference type="ChEBI" id="CHEBI:193068"/>
        <dbReference type="ChEBI" id="CHEBI:193069"/>
        <dbReference type="ChEBI" id="CHEBI:456216"/>
        <dbReference type="EC" id="2.4.99.24"/>
    </reaction>
</comment>
<dbReference type="FunFam" id="3.40.50.2000:FF:000023">
    <property type="entry name" value="ADP-heptose--LPS heptosyltransferase II"/>
    <property type="match status" value="1"/>
</dbReference>
<keyword evidence="1" id="KW-0328">Glycosyltransferase</keyword>
<dbReference type="GO" id="GO:0008713">
    <property type="term" value="F:ADP-heptose-lipopolysaccharide heptosyltransferase activity"/>
    <property type="evidence" value="ECO:0007669"/>
    <property type="project" value="UniProtKB-EC"/>
</dbReference>
<evidence type="ECO:0000313" key="7">
    <source>
        <dbReference type="Proteomes" id="UP000015559"/>
    </source>
</evidence>
<dbReference type="AlphaFoldDB" id="S6B5F9"/>
<gene>
    <name evidence="6" type="ORF">SCD_n01961</name>
</gene>
<dbReference type="Proteomes" id="UP000015559">
    <property type="component" value="Chromosome"/>
</dbReference>
<dbReference type="Gene3D" id="3.40.50.2000">
    <property type="entry name" value="Glycogen Phosphorylase B"/>
    <property type="match status" value="2"/>
</dbReference>
<dbReference type="InterPro" id="IPR011910">
    <property type="entry name" value="RfaF"/>
</dbReference>
<evidence type="ECO:0000313" key="6">
    <source>
        <dbReference type="EMBL" id="BAN35772.1"/>
    </source>
</evidence>
<comment type="similarity">
    <text evidence="3">Belongs to the glycosyltransferase 9 family.</text>
</comment>